<reference evidence="2 3" key="1">
    <citation type="submission" date="2018-08" db="EMBL/GenBank/DDBJ databases">
        <title>A genome reference for cultivated species of the human gut microbiota.</title>
        <authorList>
            <person name="Zou Y."/>
            <person name="Xue W."/>
            <person name="Luo G."/>
        </authorList>
    </citation>
    <scope>NUCLEOTIDE SEQUENCE [LARGE SCALE GENOMIC DNA]</scope>
    <source>
        <strain evidence="2 3">AF31-21AC</strain>
    </source>
</reference>
<accession>A0A415TK41</accession>
<evidence type="ECO:0000313" key="3">
    <source>
        <dbReference type="Proteomes" id="UP000283586"/>
    </source>
</evidence>
<evidence type="ECO:0000313" key="2">
    <source>
        <dbReference type="EMBL" id="RHN02435.1"/>
    </source>
</evidence>
<keyword evidence="1" id="KW-0812">Transmembrane</keyword>
<dbReference type="EMBL" id="QRQN01000039">
    <property type="protein sequence ID" value="RHN02435.1"/>
    <property type="molecule type" value="Genomic_DNA"/>
</dbReference>
<comment type="caution">
    <text evidence="2">The sequence shown here is derived from an EMBL/GenBank/DDBJ whole genome shotgun (WGS) entry which is preliminary data.</text>
</comment>
<evidence type="ECO:0000256" key="1">
    <source>
        <dbReference type="SAM" id="Phobius"/>
    </source>
</evidence>
<protein>
    <submittedName>
        <fullName evidence="2">Uncharacterized protein</fullName>
    </submittedName>
</protein>
<organism evidence="2 3">
    <name type="scientific">Roseburia intestinalis</name>
    <dbReference type="NCBI Taxonomy" id="166486"/>
    <lineage>
        <taxon>Bacteria</taxon>
        <taxon>Bacillati</taxon>
        <taxon>Bacillota</taxon>
        <taxon>Clostridia</taxon>
        <taxon>Lachnospirales</taxon>
        <taxon>Lachnospiraceae</taxon>
        <taxon>Roseburia</taxon>
    </lineage>
</organism>
<proteinExistence type="predicted"/>
<dbReference type="AlphaFoldDB" id="A0A415TK41"/>
<name>A0A415TK41_9FIRM</name>
<keyword evidence="1" id="KW-1133">Transmembrane helix</keyword>
<feature type="transmembrane region" description="Helical" evidence="1">
    <location>
        <begin position="21"/>
        <end position="37"/>
    </location>
</feature>
<sequence>MICNKLEYKCVEKGYHSMKRNLVVLLLFLFFIVVMSMRDFSIYEEEGGKISSEDFAEQAMLVYEKFLEGKIECDGIDIDFITTPKGEPDKRYDTQYAVFDCDGNGEAELHVQSARYYYIFQYKNGALQLYKNLSPYPHYYALKNGAFISHDFGAGPLSDEYRYYIFDTYGNETFSIGFTKYDKNFNGEYDEGDEYVFDNVEVTKDIWEKLTERFLYIDEDGIERIKNEIEWTDLTV</sequence>
<gene>
    <name evidence="2" type="ORF">DWZ31_18855</name>
</gene>
<keyword evidence="1" id="KW-0472">Membrane</keyword>
<dbReference type="Proteomes" id="UP000283586">
    <property type="component" value="Unassembled WGS sequence"/>
</dbReference>